<evidence type="ECO:0000256" key="1">
    <source>
        <dbReference type="ARBA" id="ARBA00010641"/>
    </source>
</evidence>
<accession>A0A540VKF5</accession>
<gene>
    <name evidence="8" type="ORF">FKZ61_04410</name>
</gene>
<dbReference type="InterPro" id="IPR039425">
    <property type="entry name" value="RNA_pol_sigma-70-like"/>
</dbReference>
<evidence type="ECO:0000313" key="8">
    <source>
        <dbReference type="EMBL" id="TQE97259.1"/>
    </source>
</evidence>
<sequence>MDDQEARWLEQARQGDREAFGRLVEAYQRPVYNLAYRMLGNPQEAEDAAQETFLRAYANLAQYQPGRKFSTWLLSIANHHCIDRLRKRRVKKLSIDENPVLQNLAGELPQPENQALAQEQHRIVQQLLAQLAPEYRTPLILRYWEEYSYEEIAQTMELTVAAVKSRLFRARQQMARLYLEQESAAAPPPGQPQPDRHRQAAGEEPDSQPRRLQMAVAGGWL</sequence>
<dbReference type="InterPro" id="IPR014284">
    <property type="entry name" value="RNA_pol_sigma-70_dom"/>
</dbReference>
<dbReference type="SUPFAM" id="SSF88946">
    <property type="entry name" value="Sigma2 domain of RNA polymerase sigma factors"/>
    <property type="match status" value="1"/>
</dbReference>
<evidence type="ECO:0000256" key="5">
    <source>
        <dbReference type="SAM" id="MobiDB-lite"/>
    </source>
</evidence>
<dbReference type="GO" id="GO:0006352">
    <property type="term" value="P:DNA-templated transcription initiation"/>
    <property type="evidence" value="ECO:0007669"/>
    <property type="project" value="InterPro"/>
</dbReference>
<dbReference type="SUPFAM" id="SSF88659">
    <property type="entry name" value="Sigma3 and sigma4 domains of RNA polymerase sigma factors"/>
    <property type="match status" value="1"/>
</dbReference>
<dbReference type="RefSeq" id="WP_141608855.1">
    <property type="nucleotide sequence ID" value="NZ_VIGC02000004.1"/>
</dbReference>
<dbReference type="PANTHER" id="PTHR43133">
    <property type="entry name" value="RNA POLYMERASE ECF-TYPE SIGMA FACTO"/>
    <property type="match status" value="1"/>
</dbReference>
<feature type="domain" description="RNA polymerase sigma-70 region 2" evidence="6">
    <location>
        <begin position="23"/>
        <end position="89"/>
    </location>
</feature>
<feature type="domain" description="RNA polymerase sigma factor 70 region 4 type 2" evidence="7">
    <location>
        <begin position="122"/>
        <end position="174"/>
    </location>
</feature>
<reference evidence="8 9" key="1">
    <citation type="submission" date="2019-06" db="EMBL/GenBank/DDBJ databases">
        <title>Genome sequence of Litorilinea aerophila BAA-2444.</title>
        <authorList>
            <person name="Maclea K.S."/>
            <person name="Maurais E.G."/>
            <person name="Iannazzi L.C."/>
        </authorList>
    </citation>
    <scope>NUCLEOTIDE SEQUENCE [LARGE SCALE GENOMIC DNA]</scope>
    <source>
        <strain evidence="8 9">ATCC BAA-2444</strain>
    </source>
</reference>
<evidence type="ECO:0000259" key="7">
    <source>
        <dbReference type="Pfam" id="PF08281"/>
    </source>
</evidence>
<keyword evidence="9" id="KW-1185">Reference proteome</keyword>
<dbReference type="OrthoDB" id="9785675at2"/>
<comment type="similarity">
    <text evidence="1">Belongs to the sigma-70 factor family. ECF subfamily.</text>
</comment>
<dbReference type="CDD" id="cd06171">
    <property type="entry name" value="Sigma70_r4"/>
    <property type="match status" value="1"/>
</dbReference>
<evidence type="ECO:0000256" key="4">
    <source>
        <dbReference type="ARBA" id="ARBA00023163"/>
    </source>
</evidence>
<dbReference type="Gene3D" id="1.10.10.10">
    <property type="entry name" value="Winged helix-like DNA-binding domain superfamily/Winged helix DNA-binding domain"/>
    <property type="match status" value="1"/>
</dbReference>
<evidence type="ECO:0000313" key="9">
    <source>
        <dbReference type="Proteomes" id="UP000317371"/>
    </source>
</evidence>
<keyword evidence="4" id="KW-0804">Transcription</keyword>
<proteinExistence type="inferred from homology"/>
<evidence type="ECO:0000256" key="2">
    <source>
        <dbReference type="ARBA" id="ARBA00023015"/>
    </source>
</evidence>
<dbReference type="InterPro" id="IPR036388">
    <property type="entry name" value="WH-like_DNA-bd_sf"/>
</dbReference>
<dbReference type="InterPro" id="IPR013324">
    <property type="entry name" value="RNA_pol_sigma_r3/r4-like"/>
</dbReference>
<keyword evidence="2" id="KW-0805">Transcription regulation</keyword>
<evidence type="ECO:0000256" key="3">
    <source>
        <dbReference type="ARBA" id="ARBA00023082"/>
    </source>
</evidence>
<dbReference type="Proteomes" id="UP000317371">
    <property type="component" value="Unassembled WGS sequence"/>
</dbReference>
<keyword evidence="3" id="KW-0731">Sigma factor</keyword>
<protein>
    <submittedName>
        <fullName evidence="8">Sigma-70 family RNA polymerase sigma factor</fullName>
    </submittedName>
</protein>
<evidence type="ECO:0000259" key="6">
    <source>
        <dbReference type="Pfam" id="PF04542"/>
    </source>
</evidence>
<dbReference type="Pfam" id="PF04542">
    <property type="entry name" value="Sigma70_r2"/>
    <property type="match status" value="1"/>
</dbReference>
<dbReference type="InterPro" id="IPR013325">
    <property type="entry name" value="RNA_pol_sigma_r2"/>
</dbReference>
<dbReference type="FunCoup" id="A0A540VKF5">
    <property type="interactions" value="296"/>
</dbReference>
<dbReference type="GO" id="GO:0016987">
    <property type="term" value="F:sigma factor activity"/>
    <property type="evidence" value="ECO:0007669"/>
    <property type="project" value="UniProtKB-KW"/>
</dbReference>
<dbReference type="InterPro" id="IPR013249">
    <property type="entry name" value="RNA_pol_sigma70_r4_t2"/>
</dbReference>
<feature type="region of interest" description="Disordered" evidence="5">
    <location>
        <begin position="182"/>
        <end position="221"/>
    </location>
</feature>
<comment type="caution">
    <text evidence="8">The sequence shown here is derived from an EMBL/GenBank/DDBJ whole genome shotgun (WGS) entry which is preliminary data.</text>
</comment>
<dbReference type="Pfam" id="PF08281">
    <property type="entry name" value="Sigma70_r4_2"/>
    <property type="match status" value="1"/>
</dbReference>
<dbReference type="InParanoid" id="A0A540VKF5"/>
<name>A0A540VKF5_9CHLR</name>
<dbReference type="PANTHER" id="PTHR43133:SF51">
    <property type="entry name" value="RNA POLYMERASE SIGMA FACTOR"/>
    <property type="match status" value="1"/>
</dbReference>
<dbReference type="InterPro" id="IPR007627">
    <property type="entry name" value="RNA_pol_sigma70_r2"/>
</dbReference>
<dbReference type="NCBIfam" id="TIGR02937">
    <property type="entry name" value="sigma70-ECF"/>
    <property type="match status" value="1"/>
</dbReference>
<dbReference type="Gene3D" id="1.10.1740.10">
    <property type="match status" value="1"/>
</dbReference>
<organism evidence="8 9">
    <name type="scientific">Litorilinea aerophila</name>
    <dbReference type="NCBI Taxonomy" id="1204385"/>
    <lineage>
        <taxon>Bacteria</taxon>
        <taxon>Bacillati</taxon>
        <taxon>Chloroflexota</taxon>
        <taxon>Caldilineae</taxon>
        <taxon>Caldilineales</taxon>
        <taxon>Caldilineaceae</taxon>
        <taxon>Litorilinea</taxon>
    </lineage>
</organism>
<dbReference type="AlphaFoldDB" id="A0A540VKF5"/>
<dbReference type="GO" id="GO:0003677">
    <property type="term" value="F:DNA binding"/>
    <property type="evidence" value="ECO:0007669"/>
    <property type="project" value="InterPro"/>
</dbReference>
<dbReference type="EMBL" id="VIGC01000004">
    <property type="protein sequence ID" value="TQE97259.1"/>
    <property type="molecule type" value="Genomic_DNA"/>
</dbReference>